<gene>
    <name evidence="12" type="ORF">FTW19_22855</name>
</gene>
<dbReference type="Proteomes" id="UP000321820">
    <property type="component" value="Chromosome"/>
</dbReference>
<feature type="modified residue" description="4-aspartylphosphate" evidence="8">
    <location>
        <position position="52"/>
    </location>
</feature>
<feature type="DNA-binding region" description="OmpR/PhoB-type" evidence="9">
    <location>
        <begin position="127"/>
        <end position="226"/>
    </location>
</feature>
<dbReference type="SMART" id="SM00862">
    <property type="entry name" value="Trans_reg_C"/>
    <property type="match status" value="1"/>
</dbReference>
<dbReference type="GO" id="GO:0005829">
    <property type="term" value="C:cytosol"/>
    <property type="evidence" value="ECO:0007669"/>
    <property type="project" value="TreeGrafter"/>
</dbReference>
<dbReference type="Gene3D" id="1.10.10.10">
    <property type="entry name" value="Winged helix-like DNA-binding domain superfamily/Winged helix DNA-binding domain"/>
    <property type="match status" value="1"/>
</dbReference>
<dbReference type="InterPro" id="IPR016032">
    <property type="entry name" value="Sig_transdc_resp-reg_C-effctor"/>
</dbReference>
<reference evidence="12 13" key="1">
    <citation type="submission" date="2019-08" db="EMBL/GenBank/DDBJ databases">
        <title>Complete genome sequence of Terriglobus albidus strain ORNL.</title>
        <authorList>
            <person name="Podar M."/>
        </authorList>
    </citation>
    <scope>NUCLEOTIDE SEQUENCE [LARGE SCALE GENOMIC DNA]</scope>
    <source>
        <strain evidence="12 13">ORNL</strain>
    </source>
</reference>
<dbReference type="InterPro" id="IPR039420">
    <property type="entry name" value="WalR-like"/>
</dbReference>
<keyword evidence="13" id="KW-1185">Reference proteome</keyword>
<dbReference type="KEGG" id="talb:FTW19_22855"/>
<dbReference type="InterPro" id="IPR001789">
    <property type="entry name" value="Sig_transdc_resp-reg_receiver"/>
</dbReference>
<evidence type="ECO:0000256" key="2">
    <source>
        <dbReference type="ARBA" id="ARBA00022553"/>
    </source>
</evidence>
<dbReference type="CDD" id="cd00383">
    <property type="entry name" value="trans_reg_C"/>
    <property type="match status" value="1"/>
</dbReference>
<protein>
    <recommendedName>
        <fullName evidence="1">Phosphate regulon transcriptional regulatory protein PhoB</fullName>
    </recommendedName>
</protein>
<dbReference type="GO" id="GO:0000156">
    <property type="term" value="F:phosphorelay response regulator activity"/>
    <property type="evidence" value="ECO:0007669"/>
    <property type="project" value="TreeGrafter"/>
</dbReference>
<evidence type="ECO:0000256" key="1">
    <source>
        <dbReference type="ARBA" id="ARBA00013332"/>
    </source>
</evidence>
<feature type="domain" description="Response regulatory" evidence="10">
    <location>
        <begin position="3"/>
        <end position="117"/>
    </location>
</feature>
<evidence type="ECO:0000256" key="8">
    <source>
        <dbReference type="PROSITE-ProRule" id="PRU00169"/>
    </source>
</evidence>
<keyword evidence="6" id="KW-0804">Transcription</keyword>
<dbReference type="InterPro" id="IPR001867">
    <property type="entry name" value="OmpR/PhoB-type_DNA-bd"/>
</dbReference>
<comment type="function">
    <text evidence="7">This protein is a positive regulator for the phosphate regulon. Transcription of this operon is positively regulated by PhoB and PhoR when phosphate is limited.</text>
</comment>
<dbReference type="InterPro" id="IPR036388">
    <property type="entry name" value="WH-like_DNA-bd_sf"/>
</dbReference>
<evidence type="ECO:0000256" key="9">
    <source>
        <dbReference type="PROSITE-ProRule" id="PRU01091"/>
    </source>
</evidence>
<dbReference type="RefSeq" id="WP_147649888.1">
    <property type="nucleotide sequence ID" value="NZ_CP042806.1"/>
</dbReference>
<dbReference type="FunFam" id="1.10.10.10:FF:000018">
    <property type="entry name" value="DNA-binding response regulator ResD"/>
    <property type="match status" value="1"/>
</dbReference>
<dbReference type="GO" id="GO:0006355">
    <property type="term" value="P:regulation of DNA-templated transcription"/>
    <property type="evidence" value="ECO:0007669"/>
    <property type="project" value="InterPro"/>
</dbReference>
<dbReference type="GO" id="GO:0000976">
    <property type="term" value="F:transcription cis-regulatory region binding"/>
    <property type="evidence" value="ECO:0007669"/>
    <property type="project" value="TreeGrafter"/>
</dbReference>
<dbReference type="Gene3D" id="3.40.50.2300">
    <property type="match status" value="1"/>
</dbReference>
<keyword evidence="4" id="KW-0805">Transcription regulation</keyword>
<dbReference type="SUPFAM" id="SSF52172">
    <property type="entry name" value="CheY-like"/>
    <property type="match status" value="1"/>
</dbReference>
<keyword evidence="2 8" id="KW-0597">Phosphoprotein</keyword>
<evidence type="ECO:0000256" key="6">
    <source>
        <dbReference type="ARBA" id="ARBA00023163"/>
    </source>
</evidence>
<evidence type="ECO:0000313" key="13">
    <source>
        <dbReference type="Proteomes" id="UP000321820"/>
    </source>
</evidence>
<evidence type="ECO:0000259" key="11">
    <source>
        <dbReference type="PROSITE" id="PS51755"/>
    </source>
</evidence>
<evidence type="ECO:0000256" key="3">
    <source>
        <dbReference type="ARBA" id="ARBA00023012"/>
    </source>
</evidence>
<organism evidence="12 13">
    <name type="scientific">Terriglobus albidus</name>
    <dbReference type="NCBI Taxonomy" id="1592106"/>
    <lineage>
        <taxon>Bacteria</taxon>
        <taxon>Pseudomonadati</taxon>
        <taxon>Acidobacteriota</taxon>
        <taxon>Terriglobia</taxon>
        <taxon>Terriglobales</taxon>
        <taxon>Acidobacteriaceae</taxon>
        <taxon>Terriglobus</taxon>
    </lineage>
</organism>
<dbReference type="SUPFAM" id="SSF46894">
    <property type="entry name" value="C-terminal effector domain of the bipartite response regulators"/>
    <property type="match status" value="1"/>
</dbReference>
<keyword evidence="3" id="KW-0902">Two-component regulatory system</keyword>
<dbReference type="CDD" id="cd17574">
    <property type="entry name" value="REC_OmpR"/>
    <property type="match status" value="1"/>
</dbReference>
<evidence type="ECO:0000313" key="12">
    <source>
        <dbReference type="EMBL" id="QEE30576.1"/>
    </source>
</evidence>
<dbReference type="GO" id="GO:0032993">
    <property type="term" value="C:protein-DNA complex"/>
    <property type="evidence" value="ECO:0007669"/>
    <property type="project" value="TreeGrafter"/>
</dbReference>
<evidence type="ECO:0000256" key="4">
    <source>
        <dbReference type="ARBA" id="ARBA00023015"/>
    </source>
</evidence>
<evidence type="ECO:0000259" key="10">
    <source>
        <dbReference type="PROSITE" id="PS50110"/>
    </source>
</evidence>
<accession>A0A5B9EKH2</accession>
<evidence type="ECO:0000256" key="5">
    <source>
        <dbReference type="ARBA" id="ARBA00023125"/>
    </source>
</evidence>
<dbReference type="EMBL" id="CP042806">
    <property type="protein sequence ID" value="QEE30576.1"/>
    <property type="molecule type" value="Genomic_DNA"/>
</dbReference>
<dbReference type="PROSITE" id="PS51755">
    <property type="entry name" value="OMPR_PHOB"/>
    <property type="match status" value="1"/>
</dbReference>
<dbReference type="Pfam" id="PF00072">
    <property type="entry name" value="Response_reg"/>
    <property type="match status" value="1"/>
</dbReference>
<dbReference type="PROSITE" id="PS50110">
    <property type="entry name" value="RESPONSE_REGULATORY"/>
    <property type="match status" value="1"/>
</dbReference>
<evidence type="ECO:0000256" key="7">
    <source>
        <dbReference type="ARBA" id="ARBA00024735"/>
    </source>
</evidence>
<proteinExistence type="predicted"/>
<dbReference type="AlphaFoldDB" id="A0A5B9EKH2"/>
<name>A0A5B9EKH2_9BACT</name>
<keyword evidence="5 9" id="KW-0238">DNA-binding</keyword>
<dbReference type="Gene3D" id="6.10.250.690">
    <property type="match status" value="1"/>
</dbReference>
<sequence length="226" mass="25213">MTRILFIEDEPAFAIGVIDRLRADGYDVIWESNGSAGYQAACADTFDLILLDVSLPGKNGFDICRDLRREGVSAPVLMLTARGEVIDRVLGLKLGADDYVQKNCEPIELMARIEALLRRSQSSVISPEVASFGDIRVDFRQHEVSRAGVAVVLTPIEFRLLEYLFERRGNVVTREELLENVWSADGGMLSRTVDVHVAGLRKKIEADPRYPRFLLTIKGAGYKLTI</sequence>
<dbReference type="Pfam" id="PF00486">
    <property type="entry name" value="Trans_reg_C"/>
    <property type="match status" value="1"/>
</dbReference>
<dbReference type="SMART" id="SM00448">
    <property type="entry name" value="REC"/>
    <property type="match status" value="1"/>
</dbReference>
<feature type="domain" description="OmpR/PhoB-type" evidence="11">
    <location>
        <begin position="127"/>
        <end position="226"/>
    </location>
</feature>
<dbReference type="OrthoDB" id="9790442at2"/>
<dbReference type="InterPro" id="IPR011006">
    <property type="entry name" value="CheY-like_superfamily"/>
</dbReference>
<dbReference type="PANTHER" id="PTHR48111:SF21">
    <property type="entry name" value="DNA-BINDING DUAL MASTER TRANSCRIPTIONAL REGULATOR RPAA"/>
    <property type="match status" value="1"/>
</dbReference>
<dbReference type="PANTHER" id="PTHR48111">
    <property type="entry name" value="REGULATOR OF RPOS"/>
    <property type="match status" value="1"/>
</dbReference>